<protein>
    <submittedName>
        <fullName evidence="1">Uncharacterized protein</fullName>
    </submittedName>
</protein>
<sequence>MELAGLDRSRHLKIADIGCGTC</sequence>
<gene>
    <name evidence="1" type="ORF">TRIP_B240001</name>
</gene>
<name>A0A653A4L5_UNCDX</name>
<dbReference type="EMBL" id="UPXX01000017">
    <property type="protein sequence ID" value="VBB42878.1"/>
    <property type="molecule type" value="Genomic_DNA"/>
</dbReference>
<reference evidence="1" key="1">
    <citation type="submission" date="2018-07" db="EMBL/GenBank/DDBJ databases">
        <authorList>
            <consortium name="Genoscope - CEA"/>
            <person name="William W."/>
        </authorList>
    </citation>
    <scope>NUCLEOTIDE SEQUENCE</scope>
    <source>
        <strain evidence="1">IK1</strain>
    </source>
</reference>
<proteinExistence type="predicted"/>
<accession>A0A653A4L5</accession>
<evidence type="ECO:0000313" key="1">
    <source>
        <dbReference type="EMBL" id="VBB42878.1"/>
    </source>
</evidence>
<dbReference type="AlphaFoldDB" id="A0A653A4L5"/>
<organism evidence="1">
    <name type="scientific">Uncultured Desulfatiglans sp</name>
    <dbReference type="NCBI Taxonomy" id="1748965"/>
    <lineage>
        <taxon>Bacteria</taxon>
        <taxon>Pseudomonadati</taxon>
        <taxon>Thermodesulfobacteriota</taxon>
        <taxon>Desulfobacteria</taxon>
        <taxon>Desulfatiglandales</taxon>
        <taxon>Desulfatiglandaceae</taxon>
        <taxon>Desulfatiglans</taxon>
        <taxon>environmental samples</taxon>
    </lineage>
</organism>